<dbReference type="RefSeq" id="WP_381263281.1">
    <property type="nucleotide sequence ID" value="NZ_JBHTBI010000075.1"/>
</dbReference>
<reference evidence="3" key="1">
    <citation type="journal article" date="2019" name="Int. J. Syst. Evol. Microbiol.">
        <title>The Global Catalogue of Microorganisms (GCM) 10K type strain sequencing project: providing services to taxonomists for standard genome sequencing and annotation.</title>
        <authorList>
            <consortium name="The Broad Institute Genomics Platform"/>
            <consortium name="The Broad Institute Genome Sequencing Center for Infectious Disease"/>
            <person name="Wu L."/>
            <person name="Ma J."/>
        </authorList>
    </citation>
    <scope>NUCLEOTIDE SEQUENCE [LARGE SCALE GENOMIC DNA]</scope>
    <source>
        <strain evidence="3">CGMCC 4.7198</strain>
    </source>
</reference>
<evidence type="ECO:0000313" key="2">
    <source>
        <dbReference type="EMBL" id="MFD0287403.1"/>
    </source>
</evidence>
<dbReference type="EMBL" id="JBHTEC010000001">
    <property type="protein sequence ID" value="MFD0287403.1"/>
    <property type="molecule type" value="Genomic_DNA"/>
</dbReference>
<feature type="compositionally biased region" description="Basic and acidic residues" evidence="1">
    <location>
        <begin position="9"/>
        <end position="22"/>
    </location>
</feature>
<sequence>MSGTPPVPRDSEHTESREHLEDALGASAPISIIGTNAATAPFPTCWL</sequence>
<comment type="caution">
    <text evidence="2">The sequence shown here is derived from an EMBL/GenBank/DDBJ whole genome shotgun (WGS) entry which is preliminary data.</text>
</comment>
<accession>A0ABW2VW13</accession>
<name>A0ABW2VW13_9ACTN</name>
<gene>
    <name evidence="2" type="ORF">ACFQZP_38190</name>
</gene>
<evidence type="ECO:0000313" key="3">
    <source>
        <dbReference type="Proteomes" id="UP001596957"/>
    </source>
</evidence>
<feature type="region of interest" description="Disordered" evidence="1">
    <location>
        <begin position="1"/>
        <end position="29"/>
    </location>
</feature>
<dbReference type="Proteomes" id="UP001596957">
    <property type="component" value="Unassembled WGS sequence"/>
</dbReference>
<protein>
    <submittedName>
        <fullName evidence="2">Uncharacterized protein</fullName>
    </submittedName>
</protein>
<evidence type="ECO:0000256" key="1">
    <source>
        <dbReference type="SAM" id="MobiDB-lite"/>
    </source>
</evidence>
<keyword evidence="3" id="KW-1185">Reference proteome</keyword>
<organism evidence="2 3">
    <name type="scientific">Streptomyces lutosisoli</name>
    <dbReference type="NCBI Taxonomy" id="2665721"/>
    <lineage>
        <taxon>Bacteria</taxon>
        <taxon>Bacillati</taxon>
        <taxon>Actinomycetota</taxon>
        <taxon>Actinomycetes</taxon>
        <taxon>Kitasatosporales</taxon>
        <taxon>Streptomycetaceae</taxon>
        <taxon>Streptomyces</taxon>
    </lineage>
</organism>
<proteinExistence type="predicted"/>